<gene>
    <name evidence="5" type="ORF">TPAR_02082</name>
</gene>
<name>A0A2S4L5P2_9HYPO</name>
<dbReference type="Gene3D" id="1.20.58.480">
    <property type="match status" value="2"/>
</dbReference>
<dbReference type="Pfam" id="PF01231">
    <property type="entry name" value="IDO"/>
    <property type="match status" value="3"/>
</dbReference>
<evidence type="ECO:0008006" key="7">
    <source>
        <dbReference type="Google" id="ProtNLM"/>
    </source>
</evidence>
<dbReference type="InterPro" id="IPR000898">
    <property type="entry name" value="Indolamine_dOase"/>
</dbReference>
<comment type="caution">
    <text evidence="5">The sequence shown here is derived from an EMBL/GenBank/DDBJ whole genome shotgun (WGS) entry which is preliminary data.</text>
</comment>
<dbReference type="AlphaFoldDB" id="A0A2S4L5P2"/>
<dbReference type="GO" id="GO:0046872">
    <property type="term" value="F:metal ion binding"/>
    <property type="evidence" value="ECO:0007669"/>
    <property type="project" value="UniProtKB-KW"/>
</dbReference>
<evidence type="ECO:0000256" key="1">
    <source>
        <dbReference type="ARBA" id="ARBA00007119"/>
    </source>
</evidence>
<keyword evidence="6" id="KW-1185">Reference proteome</keyword>
<dbReference type="GO" id="GO:0033754">
    <property type="term" value="F:indoleamine 2,3-dioxygenase activity"/>
    <property type="evidence" value="ECO:0007669"/>
    <property type="project" value="TreeGrafter"/>
</dbReference>
<comment type="similarity">
    <text evidence="1">Belongs to the indoleamine 2,3-dioxygenase family.</text>
</comment>
<evidence type="ECO:0000313" key="6">
    <source>
        <dbReference type="Proteomes" id="UP000237481"/>
    </source>
</evidence>
<dbReference type="SUPFAM" id="SSF140959">
    <property type="entry name" value="Indolic compounds 2,3-dioxygenase-like"/>
    <property type="match status" value="1"/>
</dbReference>
<dbReference type="GO" id="GO:0020037">
    <property type="term" value="F:heme binding"/>
    <property type="evidence" value="ECO:0007669"/>
    <property type="project" value="InterPro"/>
</dbReference>
<evidence type="ECO:0000256" key="3">
    <source>
        <dbReference type="ARBA" id="ARBA00023004"/>
    </source>
</evidence>
<feature type="binding site" description="proximal binding residue" evidence="4">
    <location>
        <position position="344"/>
    </location>
    <ligand>
        <name>heme b</name>
        <dbReference type="ChEBI" id="CHEBI:60344"/>
    </ligand>
    <ligandPart>
        <name>Fe</name>
        <dbReference type="ChEBI" id="CHEBI:18248"/>
    </ligandPart>
</feature>
<dbReference type="PROSITE" id="PS00876">
    <property type="entry name" value="IDO_1"/>
    <property type="match status" value="1"/>
</dbReference>
<dbReference type="PANTHER" id="PTHR28657">
    <property type="entry name" value="INDOLEAMINE 2,3-DIOXYGENASE"/>
    <property type="match status" value="1"/>
</dbReference>
<dbReference type="OrthoDB" id="540174at2759"/>
<sequence>MPYTARRSWVELWDFVRSRVDFLYLLDIPNLDSFGISQTRAFLSANPPSSAFRDIYYAKWDDLIAKLPNLISSHTIGQEVRRLPMLDTSKLSTELHLRRAYVVLAFLTHGYVWAAHRAIFGSLRQARHGTRVELRRALPVELGSKEQPEGDEDGFCELDRLESQASFTGTRGEDAFYHVPVLIEAEGGPLVSLLLDAVAASEKGDAVFITDALNRSAETFVRMGKHLPKMYSALYAHMFYHEWPFLSGGKGMEAKGLPRGMVFRRSDAAGRAATCIGGSAGQSSLFQFLDYVLASSTRGRLAAKSPSLRLPSLRAFVKQRQSNKDLAHAYESCMQQLRPWRDKHMAVVSKCIVRPARLAEQSTRNGHAEKLEVDAFEARKGEELQGTGGSALIPFLRQPRDETLGFGDGNGTAE</sequence>
<dbReference type="GO" id="GO:0034354">
    <property type="term" value="P:'de novo' NAD+ biosynthetic process from L-tryptophan"/>
    <property type="evidence" value="ECO:0007669"/>
    <property type="project" value="TreeGrafter"/>
</dbReference>
<reference evidence="5 6" key="1">
    <citation type="submission" date="2018-01" db="EMBL/GenBank/DDBJ databases">
        <title>Harnessing the power of phylogenomics to disentangle the directionality and signatures of interkingdom host jumping in the parasitic fungal genus Tolypocladium.</title>
        <authorList>
            <person name="Quandt C.A."/>
            <person name="Patterson W."/>
            <person name="Spatafora J.W."/>
        </authorList>
    </citation>
    <scope>NUCLEOTIDE SEQUENCE [LARGE SCALE GENOMIC DNA]</scope>
    <source>
        <strain evidence="5 6">NRBC 100945</strain>
    </source>
</reference>
<dbReference type="STRING" id="94208.A0A2S4L5P2"/>
<evidence type="ECO:0000313" key="5">
    <source>
        <dbReference type="EMBL" id="POR37740.1"/>
    </source>
</evidence>
<dbReference type="PANTHER" id="PTHR28657:SF5">
    <property type="entry name" value="INDOLEAMINE 2,3-DIOXYGENASE"/>
    <property type="match status" value="1"/>
</dbReference>
<dbReference type="Proteomes" id="UP000237481">
    <property type="component" value="Unassembled WGS sequence"/>
</dbReference>
<evidence type="ECO:0000256" key="4">
    <source>
        <dbReference type="PIRSR" id="PIRSR600898-1"/>
    </source>
</evidence>
<keyword evidence="4" id="KW-0349">Heme</keyword>
<keyword evidence="3 4" id="KW-0408">Iron</keyword>
<organism evidence="5 6">
    <name type="scientific">Tolypocladium paradoxum</name>
    <dbReference type="NCBI Taxonomy" id="94208"/>
    <lineage>
        <taxon>Eukaryota</taxon>
        <taxon>Fungi</taxon>
        <taxon>Dikarya</taxon>
        <taxon>Ascomycota</taxon>
        <taxon>Pezizomycotina</taxon>
        <taxon>Sordariomycetes</taxon>
        <taxon>Hypocreomycetidae</taxon>
        <taxon>Hypocreales</taxon>
        <taxon>Ophiocordycipitaceae</taxon>
        <taxon>Tolypocladium</taxon>
    </lineage>
</organism>
<evidence type="ECO:0000256" key="2">
    <source>
        <dbReference type="ARBA" id="ARBA00022723"/>
    </source>
</evidence>
<dbReference type="GO" id="GO:0005737">
    <property type="term" value="C:cytoplasm"/>
    <property type="evidence" value="ECO:0007669"/>
    <property type="project" value="TreeGrafter"/>
</dbReference>
<protein>
    <recommendedName>
        <fullName evidence="7">Indoleamine 2,3-dioxygenase</fullName>
    </recommendedName>
</protein>
<dbReference type="EMBL" id="PKSG01000211">
    <property type="protein sequence ID" value="POR37740.1"/>
    <property type="molecule type" value="Genomic_DNA"/>
</dbReference>
<proteinExistence type="inferred from homology"/>
<keyword evidence="2 4" id="KW-0479">Metal-binding</keyword>
<accession>A0A2S4L5P2</accession>
<dbReference type="GO" id="GO:0019441">
    <property type="term" value="P:L-tryptophan catabolic process to kynurenine"/>
    <property type="evidence" value="ECO:0007669"/>
    <property type="project" value="InterPro"/>
</dbReference>
<dbReference type="InterPro" id="IPR037217">
    <property type="entry name" value="Trp/Indoleamine_2_3_dOase-like"/>
</dbReference>